<evidence type="ECO:0000256" key="1">
    <source>
        <dbReference type="ARBA" id="ARBA00004948"/>
    </source>
</evidence>
<dbReference type="EMBL" id="FUIG01000029">
    <property type="protein sequence ID" value="SJM31949.1"/>
    <property type="molecule type" value="Genomic_DNA"/>
</dbReference>
<sequence>MAMRREPHVLVIGGSDSSGGAGIARDIETISAIGVRTCLAVTALTVQTHDIVMEIHHSPPSLVADQMCAALQANEVATIKIGMLGTAETIVTVAAVLRENPQVPAVLDPVLASTSGRALLEAGAIAAMKRDLMPLCCIVTPNLPELALLTGSELAVDEDGVLQQGQRLLAAGPQALLIKGGHASGPRSTDILLRSGHEPTRFEAPRVATTMRGTGCMLASAIAAHLAKAKPLEDSVSEGKRLVFERLQESSHVTAAHSNVHQDSVDLVSIPGRYRGGRVG</sequence>
<protein>
    <recommendedName>
        <fullName evidence="2">hydroxymethylpyrimidine kinase</fullName>
        <ecNumber evidence="2">2.7.1.49</ecNumber>
    </recommendedName>
</protein>
<dbReference type="GO" id="GO:0005829">
    <property type="term" value="C:cytosol"/>
    <property type="evidence" value="ECO:0007669"/>
    <property type="project" value="TreeGrafter"/>
</dbReference>
<dbReference type="RefSeq" id="WP_244602889.1">
    <property type="nucleotide sequence ID" value="NZ_FUIG01000029.1"/>
</dbReference>
<proteinExistence type="predicted"/>
<dbReference type="PANTHER" id="PTHR20858:SF17">
    <property type="entry name" value="HYDROXYMETHYLPYRIMIDINE_PHOSPHOMETHYLPYRIMIDINE KINASE THI20-RELATED"/>
    <property type="match status" value="1"/>
</dbReference>
<dbReference type="EC" id="2.7.1.49" evidence="2"/>
<keyword evidence="5" id="KW-1185">Reference proteome</keyword>
<dbReference type="GO" id="GO:0009228">
    <property type="term" value="P:thiamine biosynthetic process"/>
    <property type="evidence" value="ECO:0007669"/>
    <property type="project" value="InterPro"/>
</dbReference>
<feature type="domain" description="Pyridoxamine kinase/Phosphomethylpyrimidine kinase" evidence="3">
    <location>
        <begin position="16"/>
        <end position="260"/>
    </location>
</feature>
<name>A0A2P9ALE8_9HYPH</name>
<evidence type="ECO:0000313" key="5">
    <source>
        <dbReference type="Proteomes" id="UP000245698"/>
    </source>
</evidence>
<dbReference type="AlphaFoldDB" id="A0A2P9ALE8"/>
<evidence type="ECO:0000259" key="3">
    <source>
        <dbReference type="Pfam" id="PF08543"/>
    </source>
</evidence>
<evidence type="ECO:0000256" key="2">
    <source>
        <dbReference type="ARBA" id="ARBA00012135"/>
    </source>
</evidence>
<evidence type="ECO:0000313" key="4">
    <source>
        <dbReference type="EMBL" id="SJM31949.1"/>
    </source>
</evidence>
<keyword evidence="4" id="KW-0808">Transferase</keyword>
<keyword evidence="4" id="KW-0418">Kinase</keyword>
<dbReference type="Proteomes" id="UP000245698">
    <property type="component" value="Unassembled WGS sequence"/>
</dbReference>
<dbReference type="GO" id="GO:0008972">
    <property type="term" value="F:phosphomethylpyrimidine kinase activity"/>
    <property type="evidence" value="ECO:0007669"/>
    <property type="project" value="InterPro"/>
</dbReference>
<dbReference type="UniPathway" id="UPA00060">
    <property type="reaction ID" value="UER00138"/>
</dbReference>
<gene>
    <name evidence="4" type="ORF">BQ8482_220120</name>
</gene>
<dbReference type="Gene3D" id="3.40.1190.20">
    <property type="match status" value="1"/>
</dbReference>
<accession>A0A2P9ALE8</accession>
<dbReference type="InterPro" id="IPR029056">
    <property type="entry name" value="Ribokinase-like"/>
</dbReference>
<dbReference type="SUPFAM" id="SSF53613">
    <property type="entry name" value="Ribokinase-like"/>
    <property type="match status" value="1"/>
</dbReference>
<organism evidence="4 5">
    <name type="scientific">Mesorhizobium delmotii</name>
    <dbReference type="NCBI Taxonomy" id="1631247"/>
    <lineage>
        <taxon>Bacteria</taxon>
        <taxon>Pseudomonadati</taxon>
        <taxon>Pseudomonadota</taxon>
        <taxon>Alphaproteobacteria</taxon>
        <taxon>Hyphomicrobiales</taxon>
        <taxon>Phyllobacteriaceae</taxon>
        <taxon>Mesorhizobium</taxon>
    </lineage>
</organism>
<dbReference type="PANTHER" id="PTHR20858">
    <property type="entry name" value="PHOSPHOMETHYLPYRIMIDINE KINASE"/>
    <property type="match status" value="1"/>
</dbReference>
<dbReference type="InterPro" id="IPR004399">
    <property type="entry name" value="HMP/HMP-P_kinase_dom"/>
</dbReference>
<reference evidence="5" key="1">
    <citation type="submission" date="2016-12" db="EMBL/GenBank/DDBJ databases">
        <authorList>
            <person name="Brunel B."/>
        </authorList>
    </citation>
    <scope>NUCLEOTIDE SEQUENCE [LARGE SCALE GENOMIC DNA]</scope>
</reference>
<dbReference type="InterPro" id="IPR013749">
    <property type="entry name" value="PM/HMP-P_kinase-1"/>
</dbReference>
<comment type="pathway">
    <text evidence="1">Cofactor biosynthesis; thiamine diphosphate biosynthesis.</text>
</comment>
<dbReference type="GO" id="GO:0009229">
    <property type="term" value="P:thiamine diphosphate biosynthetic process"/>
    <property type="evidence" value="ECO:0007669"/>
    <property type="project" value="UniProtKB-UniPathway"/>
</dbReference>
<dbReference type="GO" id="GO:0008902">
    <property type="term" value="F:hydroxymethylpyrimidine kinase activity"/>
    <property type="evidence" value="ECO:0007669"/>
    <property type="project" value="UniProtKB-EC"/>
</dbReference>
<dbReference type="CDD" id="cd01169">
    <property type="entry name" value="HMPP_kinase"/>
    <property type="match status" value="1"/>
</dbReference>
<dbReference type="Pfam" id="PF08543">
    <property type="entry name" value="Phos_pyr_kin"/>
    <property type="match status" value="1"/>
</dbReference>